<dbReference type="EMBL" id="CM037152">
    <property type="protein sequence ID" value="KAH7833382.1"/>
    <property type="molecule type" value="Genomic_DNA"/>
</dbReference>
<gene>
    <name evidence="1" type="ORF">Vadar_005759</name>
</gene>
<reference evidence="1 2" key="1">
    <citation type="journal article" date="2021" name="Hortic Res">
        <title>High-quality reference genome and annotation aids understanding of berry development for evergreen blueberry (Vaccinium darrowii).</title>
        <authorList>
            <person name="Yu J."/>
            <person name="Hulse-Kemp A.M."/>
            <person name="Babiker E."/>
            <person name="Staton M."/>
        </authorList>
    </citation>
    <scope>NUCLEOTIDE SEQUENCE [LARGE SCALE GENOMIC DNA]</scope>
    <source>
        <strain evidence="2">cv. NJ 8807/NJ 8810</strain>
        <tissue evidence="1">Young leaf</tissue>
    </source>
</reference>
<evidence type="ECO:0000313" key="2">
    <source>
        <dbReference type="Proteomes" id="UP000828048"/>
    </source>
</evidence>
<accession>A0ACB7WY27</accession>
<protein>
    <submittedName>
        <fullName evidence="1">Uncharacterized protein</fullName>
    </submittedName>
</protein>
<evidence type="ECO:0000313" key="1">
    <source>
        <dbReference type="EMBL" id="KAH7833382.1"/>
    </source>
</evidence>
<organism evidence="1 2">
    <name type="scientific">Vaccinium darrowii</name>
    <dbReference type="NCBI Taxonomy" id="229202"/>
    <lineage>
        <taxon>Eukaryota</taxon>
        <taxon>Viridiplantae</taxon>
        <taxon>Streptophyta</taxon>
        <taxon>Embryophyta</taxon>
        <taxon>Tracheophyta</taxon>
        <taxon>Spermatophyta</taxon>
        <taxon>Magnoliopsida</taxon>
        <taxon>eudicotyledons</taxon>
        <taxon>Gunneridae</taxon>
        <taxon>Pentapetalae</taxon>
        <taxon>asterids</taxon>
        <taxon>Ericales</taxon>
        <taxon>Ericaceae</taxon>
        <taxon>Vaccinioideae</taxon>
        <taxon>Vaccinieae</taxon>
        <taxon>Vaccinium</taxon>
    </lineage>
</organism>
<comment type="caution">
    <text evidence="1">The sequence shown here is derived from an EMBL/GenBank/DDBJ whole genome shotgun (WGS) entry which is preliminary data.</text>
</comment>
<name>A0ACB7WY27_9ERIC</name>
<dbReference type="Proteomes" id="UP000828048">
    <property type="component" value="Chromosome 2"/>
</dbReference>
<sequence>MFVICSNIYASSSSKATMYVNGEEVDQIRRMLNQLWLTWNLRVLVVISLLLQIVLLLLAPMRKRTVRAFVVVPVWLAYTLADPIAYFALGIISKTHVTTPSSVQPGLAAFWASSFLVFLGRPITATAFALEDNELWLRHLLGLGFPAWAVFSAFCQAPPTKNLLWNPTCVMTILGFTKYLERTYCLYLASSRRLKKSFLDQIDSNDTDVGNLDDLADIDVVSTLFKSFKVLIVDMKLSICMRNKSRGFFLQKTSTDAFNLVEEELKLFYGILYTKAHKELERNSGLFFMCVVIGPWSVLLSNLRKMQWLTTFDFVISLTLLFVVTVQEEIFSIGIPRLFGVLSRSKKVSILLSVARMTRPEGSGRAGGTIAGPINYNWSQLPFRKNWSQSISQYNLIRYCLHPRSEAREKIISEFGLTEVLDDWKYVETTKFTCDFRELIFNELKRKSQIMEGIETANDIKYPARGDWVLGDEGCTNLLPWINQISFDESIIQWHIATELCFQTQGHTGDGARGQTPPCTPPNFLPICSTLLDILKFLKGGPQNLASTTVQTALKQLPTHSHRGMSKNLSDYLMYLLIVHPTIMSGLEGKGKIRFRHTCAEVKKRLPESNVGGKRKYYLNIFCCSFRKCCCKGKAREDEIQKEACKSIQNFPLEAVSEPGFANGAGGISVLSKACELAKELNELEEGRKWKIICKVWVEMLCYAACRCGGMVHAAELSKGGQLITVVWLLMAHLGLGDHFEDN</sequence>
<keyword evidence="2" id="KW-1185">Reference proteome</keyword>
<proteinExistence type="predicted"/>